<evidence type="ECO:0000313" key="11">
    <source>
        <dbReference type="EMBL" id="CAE0047426.1"/>
    </source>
</evidence>
<feature type="transmembrane region" description="Helical" evidence="9">
    <location>
        <begin position="602"/>
        <end position="622"/>
    </location>
</feature>
<evidence type="ECO:0000256" key="1">
    <source>
        <dbReference type="ARBA" id="ARBA00004141"/>
    </source>
</evidence>
<proteinExistence type="predicted"/>
<dbReference type="SMART" id="SM00382">
    <property type="entry name" value="AAA"/>
    <property type="match status" value="1"/>
</dbReference>
<dbReference type="EMBL" id="HBHW01019873">
    <property type="protein sequence ID" value="CAE0047426.1"/>
    <property type="molecule type" value="Transcribed_RNA"/>
</dbReference>
<name>A0A7S3EFB3_9RHOD</name>
<evidence type="ECO:0000256" key="9">
    <source>
        <dbReference type="SAM" id="Phobius"/>
    </source>
</evidence>
<feature type="transmembrane region" description="Helical" evidence="9">
    <location>
        <begin position="466"/>
        <end position="493"/>
    </location>
</feature>
<evidence type="ECO:0000256" key="8">
    <source>
        <dbReference type="ARBA" id="ARBA00023136"/>
    </source>
</evidence>
<dbReference type="InterPro" id="IPR027417">
    <property type="entry name" value="P-loop_NTPase"/>
</dbReference>
<dbReference type="CDD" id="cd03213">
    <property type="entry name" value="ABCG_EPDR"/>
    <property type="match status" value="1"/>
</dbReference>
<gene>
    <name evidence="11" type="ORF">RMAR00112_LOCUS15405</name>
</gene>
<dbReference type="AlphaFoldDB" id="A0A7S3EFB3"/>
<dbReference type="GO" id="GO:0005886">
    <property type="term" value="C:plasma membrane"/>
    <property type="evidence" value="ECO:0007669"/>
    <property type="project" value="TreeGrafter"/>
</dbReference>
<evidence type="ECO:0000256" key="5">
    <source>
        <dbReference type="ARBA" id="ARBA00022741"/>
    </source>
</evidence>
<evidence type="ECO:0000256" key="2">
    <source>
        <dbReference type="ARBA" id="ARBA00014334"/>
    </source>
</evidence>
<sequence length="630" mass="70038">MADVADPVDGVLKEMDVDEKVVDVEMGNGHGDDVFQTTMSTMLEPVHLRWEDLTYAIKGKKAKQILHPMSGDVKPGQMLAIMGSSGAGKTTLLNLLAGRLSSSKNVATGGNVLVNGSPRDFKTFGKYAAYVEQSDNMFETLTVQEQIRFSADLRLPKKVGKERRRIKAEEIINELGLRNVKESKIGGESVRGVSGGEKRRVNIGTELVTSPSLIFLDEPTSGLDSFNALNVMQSLRNLAERGRTIVTTIHQPRSNIFKLFDQLLLLSKGEVVYFGPANEAVAYFSKLGHPCPPEYNPADFMIDLISADSRTTEREEETNERIQMLASTYLESTEADPMLDDFEEPDALGTKQDGKFSKYNSSWTKELAYLLKRSLILMKRDTAQNITRVGISVVMGVLLGLIWLGVGYDYWADPGPDRLNALIGVLAFVAINESFNGAFAILFVFPMERTIVLRERASRMYRVSSYFVARTLVEIPRTILVVLIFTSINYFIVGFRVDAGAFFEYSLIVFLIAWASESMTICISTFAKDAQVASSIVPVFIILAFLFSDFLIDLDLVPVWLAWLQYLSWIKYGLTLIMYSQFSGQPGEEIVLGRYGNVSRGAAYGGLIGCTVVLRALGYLFLRINKPKKS</sequence>
<comment type="subcellular location">
    <subcellularLocation>
        <location evidence="1">Membrane</location>
        <topology evidence="1">Multi-pass membrane protein</topology>
    </subcellularLocation>
</comment>
<feature type="transmembrane region" description="Helical" evidence="9">
    <location>
        <begin position="539"/>
        <end position="563"/>
    </location>
</feature>
<dbReference type="Pfam" id="PF19055">
    <property type="entry name" value="ABC2_membrane_7"/>
    <property type="match status" value="1"/>
</dbReference>
<evidence type="ECO:0000256" key="3">
    <source>
        <dbReference type="ARBA" id="ARBA00022448"/>
    </source>
</evidence>
<evidence type="ECO:0000256" key="4">
    <source>
        <dbReference type="ARBA" id="ARBA00022692"/>
    </source>
</evidence>
<dbReference type="InterPro" id="IPR050352">
    <property type="entry name" value="ABCG_transporters"/>
</dbReference>
<keyword evidence="7 9" id="KW-1133">Transmembrane helix</keyword>
<dbReference type="PANTHER" id="PTHR48041">
    <property type="entry name" value="ABC TRANSPORTER G FAMILY MEMBER 28"/>
    <property type="match status" value="1"/>
</dbReference>
<evidence type="ECO:0000259" key="10">
    <source>
        <dbReference type="PROSITE" id="PS50893"/>
    </source>
</evidence>
<dbReference type="InterPro" id="IPR003439">
    <property type="entry name" value="ABC_transporter-like_ATP-bd"/>
</dbReference>
<feature type="transmembrane region" description="Helical" evidence="9">
    <location>
        <begin position="505"/>
        <end position="527"/>
    </location>
</feature>
<keyword evidence="6" id="KW-0067">ATP-binding</keyword>
<dbReference type="Gene3D" id="3.40.50.300">
    <property type="entry name" value="P-loop containing nucleotide triphosphate hydrolases"/>
    <property type="match status" value="1"/>
</dbReference>
<dbReference type="PANTHER" id="PTHR48041:SF139">
    <property type="entry name" value="PROTEIN SCARLET"/>
    <property type="match status" value="1"/>
</dbReference>
<feature type="transmembrane region" description="Helical" evidence="9">
    <location>
        <begin position="386"/>
        <end position="406"/>
    </location>
</feature>
<dbReference type="InterPro" id="IPR017871">
    <property type="entry name" value="ABC_transporter-like_CS"/>
</dbReference>
<protein>
    <recommendedName>
        <fullName evidence="2">Probable ATP-dependent transporter ycf16</fullName>
    </recommendedName>
</protein>
<dbReference type="GO" id="GO:0005524">
    <property type="term" value="F:ATP binding"/>
    <property type="evidence" value="ECO:0007669"/>
    <property type="project" value="UniProtKB-KW"/>
</dbReference>
<feature type="transmembrane region" description="Helical" evidence="9">
    <location>
        <begin position="421"/>
        <end position="445"/>
    </location>
</feature>
<keyword evidence="5" id="KW-0547">Nucleotide-binding</keyword>
<reference evidence="11" key="1">
    <citation type="submission" date="2021-01" db="EMBL/GenBank/DDBJ databases">
        <authorList>
            <person name="Corre E."/>
            <person name="Pelletier E."/>
            <person name="Niang G."/>
            <person name="Scheremetjew M."/>
            <person name="Finn R."/>
            <person name="Kale V."/>
            <person name="Holt S."/>
            <person name="Cochrane G."/>
            <person name="Meng A."/>
            <person name="Brown T."/>
            <person name="Cohen L."/>
        </authorList>
    </citation>
    <scope>NUCLEOTIDE SEQUENCE</scope>
    <source>
        <strain evidence="11">CCMP 769</strain>
    </source>
</reference>
<accession>A0A7S3EFB3</accession>
<dbReference type="Pfam" id="PF00005">
    <property type="entry name" value="ABC_tran"/>
    <property type="match status" value="1"/>
</dbReference>
<dbReference type="GO" id="GO:0016887">
    <property type="term" value="F:ATP hydrolysis activity"/>
    <property type="evidence" value="ECO:0007669"/>
    <property type="project" value="InterPro"/>
</dbReference>
<keyword evidence="8 9" id="KW-0472">Membrane</keyword>
<evidence type="ECO:0000256" key="7">
    <source>
        <dbReference type="ARBA" id="ARBA00022989"/>
    </source>
</evidence>
<dbReference type="InterPro" id="IPR043926">
    <property type="entry name" value="ABCG_dom"/>
</dbReference>
<dbReference type="InterPro" id="IPR003593">
    <property type="entry name" value="AAA+_ATPase"/>
</dbReference>
<dbReference type="GO" id="GO:0140359">
    <property type="term" value="F:ABC-type transporter activity"/>
    <property type="evidence" value="ECO:0007669"/>
    <property type="project" value="InterPro"/>
</dbReference>
<dbReference type="PROSITE" id="PS50893">
    <property type="entry name" value="ABC_TRANSPORTER_2"/>
    <property type="match status" value="1"/>
</dbReference>
<keyword evidence="4 9" id="KW-0812">Transmembrane</keyword>
<keyword evidence="3" id="KW-0813">Transport</keyword>
<dbReference type="InterPro" id="IPR013525">
    <property type="entry name" value="ABC2_TM"/>
</dbReference>
<evidence type="ECO:0000256" key="6">
    <source>
        <dbReference type="ARBA" id="ARBA00022840"/>
    </source>
</evidence>
<dbReference type="PROSITE" id="PS00211">
    <property type="entry name" value="ABC_TRANSPORTER_1"/>
    <property type="match status" value="1"/>
</dbReference>
<feature type="domain" description="ABC transporter" evidence="10">
    <location>
        <begin position="48"/>
        <end position="293"/>
    </location>
</feature>
<dbReference type="Pfam" id="PF01061">
    <property type="entry name" value="ABC2_membrane"/>
    <property type="match status" value="1"/>
</dbReference>
<dbReference type="SUPFAM" id="SSF52540">
    <property type="entry name" value="P-loop containing nucleoside triphosphate hydrolases"/>
    <property type="match status" value="1"/>
</dbReference>
<organism evidence="11">
    <name type="scientific">Rhodosorus marinus</name>
    <dbReference type="NCBI Taxonomy" id="101924"/>
    <lineage>
        <taxon>Eukaryota</taxon>
        <taxon>Rhodophyta</taxon>
        <taxon>Stylonematophyceae</taxon>
        <taxon>Stylonematales</taxon>
        <taxon>Stylonemataceae</taxon>
        <taxon>Rhodosorus</taxon>
    </lineage>
</organism>